<dbReference type="EMBL" id="JAAAHY010000501">
    <property type="protein sequence ID" value="KAF9963050.1"/>
    <property type="molecule type" value="Genomic_DNA"/>
</dbReference>
<dbReference type="OrthoDB" id="45930at2759"/>
<proteinExistence type="predicted"/>
<feature type="compositionally biased region" description="Polar residues" evidence="1">
    <location>
        <begin position="177"/>
        <end position="188"/>
    </location>
</feature>
<dbReference type="GO" id="GO:0045046">
    <property type="term" value="P:protein import into peroxisome membrane"/>
    <property type="evidence" value="ECO:0007669"/>
    <property type="project" value="TreeGrafter"/>
</dbReference>
<evidence type="ECO:0000313" key="2">
    <source>
        <dbReference type="EMBL" id="KAF9963050.1"/>
    </source>
</evidence>
<dbReference type="Pfam" id="PF04882">
    <property type="entry name" value="Peroxin-3"/>
    <property type="match status" value="1"/>
</dbReference>
<reference evidence="2" key="1">
    <citation type="journal article" date="2020" name="Fungal Divers.">
        <title>Resolving the Mortierellaceae phylogeny through synthesis of multi-gene phylogenetics and phylogenomics.</title>
        <authorList>
            <person name="Vandepol N."/>
            <person name="Liber J."/>
            <person name="Desiro A."/>
            <person name="Na H."/>
            <person name="Kennedy M."/>
            <person name="Barry K."/>
            <person name="Grigoriev I.V."/>
            <person name="Miller A.N."/>
            <person name="O'Donnell K."/>
            <person name="Stajich J.E."/>
            <person name="Bonito G."/>
        </authorList>
    </citation>
    <scope>NUCLEOTIDE SEQUENCE</scope>
    <source>
        <strain evidence="2">CK1249</strain>
    </source>
</reference>
<feature type="compositionally biased region" description="Polar residues" evidence="1">
    <location>
        <begin position="94"/>
        <end position="109"/>
    </location>
</feature>
<gene>
    <name evidence="2" type="primary">PEX3_2</name>
    <name evidence="2" type="ORF">BGZ70_007707</name>
</gene>
<name>A0A9P6J5M1_MORAP</name>
<accession>A0A9P6J5M1</accession>
<dbReference type="AlphaFoldDB" id="A0A9P6J5M1"/>
<evidence type="ECO:0000313" key="3">
    <source>
        <dbReference type="Proteomes" id="UP000738359"/>
    </source>
</evidence>
<keyword evidence="3" id="KW-1185">Reference proteome</keyword>
<feature type="compositionally biased region" description="Basic and acidic residues" evidence="1">
    <location>
        <begin position="130"/>
        <end position="154"/>
    </location>
</feature>
<dbReference type="PANTHER" id="PTHR28080">
    <property type="entry name" value="PEROXISOMAL BIOGENESIS FACTOR 3"/>
    <property type="match status" value="1"/>
</dbReference>
<organism evidence="2 3">
    <name type="scientific">Mortierella alpina</name>
    <name type="common">Oleaginous fungus</name>
    <name type="synonym">Mortierella renispora</name>
    <dbReference type="NCBI Taxonomy" id="64518"/>
    <lineage>
        <taxon>Eukaryota</taxon>
        <taxon>Fungi</taxon>
        <taxon>Fungi incertae sedis</taxon>
        <taxon>Mucoromycota</taxon>
        <taxon>Mortierellomycotina</taxon>
        <taxon>Mortierellomycetes</taxon>
        <taxon>Mortierellales</taxon>
        <taxon>Mortierellaceae</taxon>
        <taxon>Mortierella</taxon>
    </lineage>
</organism>
<dbReference type="Proteomes" id="UP000738359">
    <property type="component" value="Unassembled WGS sequence"/>
</dbReference>
<dbReference type="GO" id="GO:0030674">
    <property type="term" value="F:protein-macromolecule adaptor activity"/>
    <property type="evidence" value="ECO:0007669"/>
    <property type="project" value="TreeGrafter"/>
</dbReference>
<dbReference type="GO" id="GO:0005778">
    <property type="term" value="C:peroxisomal membrane"/>
    <property type="evidence" value="ECO:0007669"/>
    <property type="project" value="InterPro"/>
</dbReference>
<evidence type="ECO:0000256" key="1">
    <source>
        <dbReference type="SAM" id="MobiDB-lite"/>
    </source>
</evidence>
<protein>
    <submittedName>
        <fullName evidence="2">Peroxin</fullName>
    </submittedName>
</protein>
<sequence length="552" mass="61072">MITAVQGFVNRHRRGLAITAGITGGVYLMGKYAKSKLIEFQEKSASERTAKENMKRRFEQNQQDCVFTVLSLLPTLGDQLLHELNVELITAKLQQTRSQRSTPQPTPDSSMVLPPKPTEAGAEPMAVNGEGKKEEGKAAEDHEQGSNGEHRETADTNQPNGQAEFTAEKAADDEAEQCSTTHQDSKANGANGDSVANSVHEDAAATNGDAPQITVQSDDSAATEQATVEQTTAEQAKEGQAVVRDDITAAMDRRIKLELWNELKIMSFTRTVTALYSLTFLTLLTQVQLNLLGRFTYVSSVVALSNTTDASYRMESTSTKGSLSSTNGQLDFQTEKKYLTFSYWLLHEGWRRWSEKVREVVEDVIGGTSLKKTFTAKEFSDLLGQIRARLEYTEVNGNQVHVNMREYMLPDEVADEREVLRAGGVDEFDLVVDPVLGHLLDETRDFIDSDDFSTVLSSTLTATFARFHLALQPTFNPFLLTRGDAVIAEIEDDQDIDRAVPLAQLLPLVARQVHLIIHGVPNEYVESLAMVKELQAFSAIVYSSFSDQLISH</sequence>
<dbReference type="InterPro" id="IPR006966">
    <property type="entry name" value="Peroxin-3"/>
</dbReference>
<comment type="caution">
    <text evidence="2">The sequence shown here is derived from an EMBL/GenBank/DDBJ whole genome shotgun (WGS) entry which is preliminary data.</text>
</comment>
<dbReference type="PANTHER" id="PTHR28080:SF1">
    <property type="entry name" value="PEROXISOMAL BIOGENESIS FACTOR 3"/>
    <property type="match status" value="1"/>
</dbReference>
<feature type="region of interest" description="Disordered" evidence="1">
    <location>
        <begin position="94"/>
        <end position="195"/>
    </location>
</feature>